<dbReference type="STRING" id="1802514.A2955_03425"/>
<dbReference type="InterPro" id="IPR004100">
    <property type="entry name" value="ATPase_F1/V1/A1_a/bsu_N"/>
</dbReference>
<dbReference type="SUPFAM" id="SSF50615">
    <property type="entry name" value="N-terminal domain of alpha and beta subunits of F1 ATP synthase"/>
    <property type="match status" value="1"/>
</dbReference>
<organism evidence="13 14">
    <name type="scientific">Candidatus Woesebacteria bacterium RIFCSPLOWO2_01_FULL_37_19</name>
    <dbReference type="NCBI Taxonomy" id="1802514"/>
    <lineage>
        <taxon>Bacteria</taxon>
        <taxon>Candidatus Woeseibacteriota</taxon>
    </lineage>
</organism>
<evidence type="ECO:0000256" key="3">
    <source>
        <dbReference type="ARBA" id="ARBA00022448"/>
    </source>
</evidence>
<dbReference type="GO" id="GO:0005524">
    <property type="term" value="F:ATP binding"/>
    <property type="evidence" value="ECO:0007669"/>
    <property type="project" value="UniProtKB-KW"/>
</dbReference>
<keyword evidence="3" id="KW-0813">Transport</keyword>
<comment type="similarity">
    <text evidence="2">Belongs to the ATPase alpha/beta chains family.</text>
</comment>
<evidence type="ECO:0000256" key="1">
    <source>
        <dbReference type="ARBA" id="ARBA00004370"/>
    </source>
</evidence>
<reference evidence="13 14" key="1">
    <citation type="journal article" date="2016" name="Nat. Commun.">
        <title>Thousands of microbial genomes shed light on interconnected biogeochemical processes in an aquifer system.</title>
        <authorList>
            <person name="Anantharaman K."/>
            <person name="Brown C.T."/>
            <person name="Hug L.A."/>
            <person name="Sharon I."/>
            <person name="Castelle C.J."/>
            <person name="Probst A.J."/>
            <person name="Thomas B.C."/>
            <person name="Singh A."/>
            <person name="Wilkins M.J."/>
            <person name="Karaoz U."/>
            <person name="Brodie E.L."/>
            <person name="Williams K.H."/>
            <person name="Hubbard S.S."/>
            <person name="Banfield J.F."/>
        </authorList>
    </citation>
    <scope>NUCLEOTIDE SEQUENCE [LARGE SCALE GENOMIC DNA]</scope>
</reference>
<keyword evidence="9" id="KW-0139">CF(1)</keyword>
<dbReference type="PANTHER" id="PTHR15184:SF71">
    <property type="entry name" value="ATP SYNTHASE SUBUNIT BETA, MITOCHONDRIAL"/>
    <property type="match status" value="1"/>
</dbReference>
<proteinExistence type="inferred from homology"/>
<comment type="subcellular location">
    <subcellularLocation>
        <location evidence="1">Membrane</location>
    </subcellularLocation>
</comment>
<evidence type="ECO:0000256" key="7">
    <source>
        <dbReference type="ARBA" id="ARBA00023065"/>
    </source>
</evidence>
<evidence type="ECO:0000256" key="4">
    <source>
        <dbReference type="ARBA" id="ARBA00022741"/>
    </source>
</evidence>
<dbReference type="SUPFAM" id="SSF52540">
    <property type="entry name" value="P-loop containing nucleoside triphosphate hydrolases"/>
    <property type="match status" value="1"/>
</dbReference>
<keyword evidence="8" id="KW-0472">Membrane</keyword>
<evidence type="ECO:0000259" key="11">
    <source>
        <dbReference type="Pfam" id="PF00006"/>
    </source>
</evidence>
<evidence type="ECO:0008006" key="15">
    <source>
        <dbReference type="Google" id="ProtNLM"/>
    </source>
</evidence>
<dbReference type="EMBL" id="MGHA01000040">
    <property type="protein sequence ID" value="OGM58815.1"/>
    <property type="molecule type" value="Genomic_DNA"/>
</dbReference>
<feature type="non-terminal residue" evidence="13">
    <location>
        <position position="321"/>
    </location>
</feature>
<accession>A0A1F8B5X1</accession>
<keyword evidence="5" id="KW-0067">ATP-binding</keyword>
<feature type="domain" description="ATPase F1/V1/A1 complex alpha/beta subunit nucleotide-binding" evidence="11">
    <location>
        <begin position="130"/>
        <end position="318"/>
    </location>
</feature>
<sequence length="321" mass="35570">MNEDLGHVVSIKGDIVEVEFNIEKPSSHELLTMEEDETINLEVYSSTPYDTVLCISMSDPTRLYRGARIKRLGKTLEVPVGKELLGRVVDVFGNPIDEAGNLQIKNKKSIYREVPDYDQISSTTKIFETGIKVVDFFTPVRFGGKIGLFGGSGVGKTVLLSELMHNIAVFHKGISVFAGIGERIREGQELYQTLQQTKVLPNVALVFGQMNESAARRFRVGFSATTIAEYFRDEEKKDVLFFIDNIYRFVQAGNELSTLLNTIPSEDGYQATLDSEVGAFQERLVSTQQGSITSVQAIYVPADDISDAGVQAIVPYFDSVV</sequence>
<protein>
    <recommendedName>
        <fullName evidence="15">F0F1 ATP synthase subunit beta</fullName>
    </recommendedName>
</protein>
<evidence type="ECO:0000256" key="2">
    <source>
        <dbReference type="ARBA" id="ARBA00008936"/>
    </source>
</evidence>
<evidence type="ECO:0000256" key="5">
    <source>
        <dbReference type="ARBA" id="ARBA00022840"/>
    </source>
</evidence>
<dbReference type="InterPro" id="IPR050053">
    <property type="entry name" value="ATPase_alpha/beta_chains"/>
</dbReference>
<evidence type="ECO:0000256" key="10">
    <source>
        <dbReference type="ARBA" id="ARBA00023310"/>
    </source>
</evidence>
<keyword evidence="4" id="KW-0547">Nucleotide-binding</keyword>
<dbReference type="PANTHER" id="PTHR15184">
    <property type="entry name" value="ATP SYNTHASE"/>
    <property type="match status" value="1"/>
</dbReference>
<dbReference type="AlphaFoldDB" id="A0A1F8B5X1"/>
<feature type="domain" description="ATPase F1/V1/A1 complex alpha/beta subunit N-terminal" evidence="12">
    <location>
        <begin position="8"/>
        <end position="73"/>
    </location>
</feature>
<keyword evidence="6" id="KW-1278">Translocase</keyword>
<evidence type="ECO:0000313" key="13">
    <source>
        <dbReference type="EMBL" id="OGM58815.1"/>
    </source>
</evidence>
<comment type="caution">
    <text evidence="13">The sequence shown here is derived from an EMBL/GenBank/DDBJ whole genome shotgun (WGS) entry which is preliminary data.</text>
</comment>
<dbReference type="GO" id="GO:0045259">
    <property type="term" value="C:proton-transporting ATP synthase complex"/>
    <property type="evidence" value="ECO:0007669"/>
    <property type="project" value="UniProtKB-KW"/>
</dbReference>
<dbReference type="Pfam" id="PF02874">
    <property type="entry name" value="ATP-synt_ab_N"/>
    <property type="match status" value="1"/>
</dbReference>
<keyword evidence="10" id="KW-0066">ATP synthesis</keyword>
<name>A0A1F8B5X1_9BACT</name>
<dbReference type="GO" id="GO:0046933">
    <property type="term" value="F:proton-transporting ATP synthase activity, rotational mechanism"/>
    <property type="evidence" value="ECO:0007669"/>
    <property type="project" value="TreeGrafter"/>
</dbReference>
<dbReference type="InterPro" id="IPR027417">
    <property type="entry name" value="P-loop_NTPase"/>
</dbReference>
<gene>
    <name evidence="13" type="ORF">A2955_03425</name>
</gene>
<dbReference type="InterPro" id="IPR036121">
    <property type="entry name" value="ATPase_F1/V1/A1_a/bsu_N_sf"/>
</dbReference>
<dbReference type="Pfam" id="PF00006">
    <property type="entry name" value="ATP-synt_ab"/>
    <property type="match status" value="1"/>
</dbReference>
<dbReference type="InterPro" id="IPR000194">
    <property type="entry name" value="ATPase_F1/V1/A1_a/bsu_nucl-bd"/>
</dbReference>
<evidence type="ECO:0000259" key="12">
    <source>
        <dbReference type="Pfam" id="PF02874"/>
    </source>
</evidence>
<dbReference type="Gene3D" id="3.40.50.12240">
    <property type="match status" value="1"/>
</dbReference>
<evidence type="ECO:0000256" key="8">
    <source>
        <dbReference type="ARBA" id="ARBA00023136"/>
    </source>
</evidence>
<evidence type="ECO:0000256" key="6">
    <source>
        <dbReference type="ARBA" id="ARBA00022967"/>
    </source>
</evidence>
<evidence type="ECO:0000313" key="14">
    <source>
        <dbReference type="Proteomes" id="UP000177501"/>
    </source>
</evidence>
<keyword evidence="7" id="KW-0406">Ion transport</keyword>
<dbReference type="Proteomes" id="UP000177501">
    <property type="component" value="Unassembled WGS sequence"/>
</dbReference>
<evidence type="ECO:0000256" key="9">
    <source>
        <dbReference type="ARBA" id="ARBA00023196"/>
    </source>
</evidence>